<dbReference type="eggNOG" id="arCOG00081">
    <property type="taxonomic scope" value="Archaea"/>
</dbReference>
<feature type="active site" description="For OMPdecase activity" evidence="7">
    <location>
        <position position="57"/>
    </location>
</feature>
<dbReference type="GO" id="GO:0005829">
    <property type="term" value="C:cytosol"/>
    <property type="evidence" value="ECO:0007669"/>
    <property type="project" value="TreeGrafter"/>
</dbReference>
<dbReference type="PROSITE" id="PS00156">
    <property type="entry name" value="OMPDECASE"/>
    <property type="match status" value="1"/>
</dbReference>
<evidence type="ECO:0000256" key="8">
    <source>
        <dbReference type="PIRSR" id="PIRSR614732-2"/>
    </source>
</evidence>
<feature type="binding site" evidence="8">
    <location>
        <position position="188"/>
    </location>
    <ligand>
        <name>substrate</name>
    </ligand>
</feature>
<gene>
    <name evidence="11" type="ordered locus">Mevan_1474</name>
</gene>
<dbReference type="InterPro" id="IPR018089">
    <property type="entry name" value="OMPdecase_AS"/>
</dbReference>
<evidence type="ECO:0000256" key="7">
    <source>
        <dbReference type="PIRSR" id="PIRSR614732-1"/>
    </source>
</evidence>
<proteinExistence type="inferred from homology"/>
<feature type="binding site" evidence="8">
    <location>
        <position position="189"/>
    </location>
    <ligand>
        <name>substrate</name>
    </ligand>
</feature>
<dbReference type="CDD" id="cd04725">
    <property type="entry name" value="OMP_decarboxylase_like"/>
    <property type="match status" value="1"/>
</dbReference>
<evidence type="ECO:0000259" key="10">
    <source>
        <dbReference type="SMART" id="SM00934"/>
    </source>
</evidence>
<dbReference type="InterPro" id="IPR013785">
    <property type="entry name" value="Aldolase_TIM"/>
</dbReference>
<dbReference type="GO" id="GO:0044205">
    <property type="term" value="P:'de novo' UMP biosynthetic process"/>
    <property type="evidence" value="ECO:0007669"/>
    <property type="project" value="UniProtKB-UniPathway"/>
</dbReference>
<evidence type="ECO:0000256" key="2">
    <source>
        <dbReference type="ARBA" id="ARBA00012321"/>
    </source>
</evidence>
<dbReference type="NCBIfam" id="TIGR01740">
    <property type="entry name" value="pyrF"/>
    <property type="match status" value="1"/>
</dbReference>
<evidence type="ECO:0000256" key="6">
    <source>
        <dbReference type="ARBA" id="ARBA00023239"/>
    </source>
</evidence>
<feature type="binding site" evidence="8">
    <location>
        <position position="5"/>
    </location>
    <ligand>
        <name>substrate</name>
    </ligand>
</feature>
<evidence type="ECO:0000256" key="9">
    <source>
        <dbReference type="RuleBase" id="RU000512"/>
    </source>
</evidence>
<feature type="binding site" evidence="8">
    <location>
        <position position="27"/>
    </location>
    <ligand>
        <name>substrate</name>
    </ligand>
</feature>
<dbReference type="InterPro" id="IPR014732">
    <property type="entry name" value="OMPdecase"/>
</dbReference>
<protein>
    <recommendedName>
        <fullName evidence="3 9">Orotidine 5'-phosphate decarboxylase</fullName>
        <ecNumber evidence="2 9">4.1.1.23</ecNumber>
    </recommendedName>
</protein>
<dbReference type="KEGG" id="mvn:Mevan_1474"/>
<evidence type="ECO:0000256" key="1">
    <source>
        <dbReference type="ARBA" id="ARBA00004861"/>
    </source>
</evidence>
<keyword evidence="5 9" id="KW-0665">Pyrimidine biosynthesis</keyword>
<evidence type="ECO:0000256" key="3">
    <source>
        <dbReference type="ARBA" id="ARBA00021923"/>
    </source>
</evidence>
<evidence type="ECO:0000313" key="11">
    <source>
        <dbReference type="EMBL" id="ABR55368.1"/>
    </source>
</evidence>
<feature type="active site" description="For OMPdecase activity" evidence="7">
    <location>
        <position position="55"/>
    </location>
</feature>
<keyword evidence="4 9" id="KW-0210">Decarboxylase</keyword>
<evidence type="ECO:0000256" key="4">
    <source>
        <dbReference type="ARBA" id="ARBA00022793"/>
    </source>
</evidence>
<comment type="pathway">
    <text evidence="1 9">Pyrimidine metabolism; UMP biosynthesis via de novo pathway; UMP from orotate: step 2/2.</text>
</comment>
<organism evidence="11 12">
    <name type="scientific">Methanococcus vannielii (strain ATCC 35089 / DSM 1224 / JCM 13029 / OCM 148 / SB)</name>
    <dbReference type="NCBI Taxonomy" id="406327"/>
    <lineage>
        <taxon>Archaea</taxon>
        <taxon>Methanobacteriati</taxon>
        <taxon>Methanobacteriota</taxon>
        <taxon>Methanomada group</taxon>
        <taxon>Methanococci</taxon>
        <taxon>Methanococcales</taxon>
        <taxon>Methanococcaceae</taxon>
        <taxon>Methanococcus</taxon>
    </lineage>
</organism>
<dbReference type="PANTHER" id="PTHR32119:SF2">
    <property type="entry name" value="OROTIDINE 5'-PHOSPHATE DECARBOXYLASE"/>
    <property type="match status" value="1"/>
</dbReference>
<reference evidence="11" key="1">
    <citation type="submission" date="2007-06" db="EMBL/GenBank/DDBJ databases">
        <title>Complete sequence of Methanococcus vannielii SB.</title>
        <authorList>
            <consortium name="US DOE Joint Genome Institute"/>
            <person name="Copeland A."/>
            <person name="Lucas S."/>
            <person name="Lapidus A."/>
            <person name="Barry K."/>
            <person name="Glavina del Rio T."/>
            <person name="Dalin E."/>
            <person name="Tice H."/>
            <person name="Pitluck S."/>
            <person name="Chain P."/>
            <person name="Malfatti S."/>
            <person name="Shin M."/>
            <person name="Vergez L."/>
            <person name="Schmutz J."/>
            <person name="Larimer F."/>
            <person name="Land M."/>
            <person name="Hauser L."/>
            <person name="Kyrpides N."/>
            <person name="Anderson I."/>
            <person name="Sieprawska-Lupa M."/>
            <person name="Whitman W.B."/>
            <person name="Richardson P."/>
        </authorList>
    </citation>
    <scope>NUCLEOTIDE SEQUENCE [LARGE SCALE GENOMIC DNA]</scope>
    <source>
        <strain evidence="11">SB</strain>
    </source>
</reference>
<feature type="domain" description="Orotidine 5'-phosphate decarboxylase" evidence="10">
    <location>
        <begin position="1"/>
        <end position="204"/>
    </location>
</feature>
<dbReference type="Pfam" id="PF00215">
    <property type="entry name" value="OMPdecase"/>
    <property type="match status" value="1"/>
</dbReference>
<name>A6US96_METVS</name>
<dbReference type="HOGENOM" id="CLU_067069_2_0_2"/>
<comment type="similarity">
    <text evidence="9">Belongs to the OMP decarboxylase family.</text>
</comment>
<feature type="binding site" evidence="8">
    <location>
        <position position="111"/>
    </location>
    <ligand>
        <name>substrate</name>
    </ligand>
</feature>
<dbReference type="Proteomes" id="UP000001107">
    <property type="component" value="Chromosome"/>
</dbReference>
<sequence>MLALDVLDEKNALKIAEETCEYIDSIKIGYPLVLGTDLKIIEKIKNLTGKEVICDFKVADIPSTNEKIAELTLNYADGIICQGFVGKDSVSAILNIARKKNKKVIVVTEMSHPGATEYLKNVANDMADMAKNLKVDGIVAPSTRVERLKELKKIVGDLFIISPGVGAQGGDLKEVLNVLDENDYVIIGRAIYESENPKESAKNYKMQISTF</sequence>
<dbReference type="GO" id="GO:0004590">
    <property type="term" value="F:orotidine-5'-phosphate decarboxylase activity"/>
    <property type="evidence" value="ECO:0007669"/>
    <property type="project" value="UniProtKB-EC"/>
</dbReference>
<accession>A6US96</accession>
<dbReference type="UniPathway" id="UPA00070">
    <property type="reaction ID" value="UER00120"/>
</dbReference>
<dbReference type="EC" id="4.1.1.23" evidence="2 9"/>
<dbReference type="InterPro" id="IPR001754">
    <property type="entry name" value="OMPdeCOase_dom"/>
</dbReference>
<dbReference type="EMBL" id="CP000742">
    <property type="protein sequence ID" value="ABR55368.1"/>
    <property type="molecule type" value="Genomic_DNA"/>
</dbReference>
<feature type="active site" description="For OMPdecase activity" evidence="7">
    <location>
        <position position="60"/>
    </location>
</feature>
<dbReference type="SMART" id="SM00934">
    <property type="entry name" value="OMPdecase"/>
    <property type="match status" value="1"/>
</dbReference>
<dbReference type="PANTHER" id="PTHR32119">
    <property type="entry name" value="OROTIDINE 5'-PHOSPHATE DECARBOXYLASE"/>
    <property type="match status" value="1"/>
</dbReference>
<dbReference type="InterPro" id="IPR011060">
    <property type="entry name" value="RibuloseP-bd_barrel"/>
</dbReference>
<keyword evidence="6 9" id="KW-0456">Lyase</keyword>
<keyword evidence="12" id="KW-1185">Reference proteome</keyword>
<comment type="catalytic activity">
    <reaction evidence="9">
        <text>orotidine 5'-phosphate + H(+) = UMP + CO2</text>
        <dbReference type="Rhea" id="RHEA:11596"/>
        <dbReference type="ChEBI" id="CHEBI:15378"/>
        <dbReference type="ChEBI" id="CHEBI:16526"/>
        <dbReference type="ChEBI" id="CHEBI:57538"/>
        <dbReference type="ChEBI" id="CHEBI:57865"/>
        <dbReference type="EC" id="4.1.1.23"/>
    </reaction>
</comment>
<dbReference type="STRING" id="406327.Mevan_1474"/>
<dbReference type="Gene3D" id="3.20.20.70">
    <property type="entry name" value="Aldolase class I"/>
    <property type="match status" value="1"/>
</dbReference>
<evidence type="ECO:0000313" key="12">
    <source>
        <dbReference type="Proteomes" id="UP000001107"/>
    </source>
</evidence>
<dbReference type="GO" id="GO:0006207">
    <property type="term" value="P:'de novo' pyrimidine nucleobase biosynthetic process"/>
    <property type="evidence" value="ECO:0007669"/>
    <property type="project" value="InterPro"/>
</dbReference>
<dbReference type="NCBIfam" id="NF010386">
    <property type="entry name" value="PRK13813.1"/>
    <property type="match status" value="1"/>
</dbReference>
<dbReference type="SUPFAM" id="SSF51366">
    <property type="entry name" value="Ribulose-phoshate binding barrel"/>
    <property type="match status" value="1"/>
</dbReference>
<dbReference type="AlphaFoldDB" id="A6US96"/>
<evidence type="ECO:0000256" key="5">
    <source>
        <dbReference type="ARBA" id="ARBA00022975"/>
    </source>
</evidence>